<dbReference type="GO" id="GO:0016075">
    <property type="term" value="P:rRNA catabolic process"/>
    <property type="evidence" value="ECO:0007669"/>
    <property type="project" value="TreeGrafter"/>
</dbReference>
<dbReference type="InterPro" id="IPR003477">
    <property type="entry name" value="PemK-like"/>
</dbReference>
<dbReference type="RefSeq" id="WP_048544592.1">
    <property type="nucleotide sequence ID" value="NZ_HF571038.1"/>
</dbReference>
<comment type="similarity">
    <text evidence="1">Belongs to the PemK/MazF family.</text>
</comment>
<dbReference type="SUPFAM" id="SSF50118">
    <property type="entry name" value="Cell growth inhibitor/plasmid maintenance toxic component"/>
    <property type="match status" value="1"/>
</dbReference>
<gene>
    <name evidence="3" type="ORF">BN13_150017</name>
</gene>
<dbReference type="Pfam" id="PF02452">
    <property type="entry name" value="PemK_toxin"/>
    <property type="match status" value="1"/>
</dbReference>
<reference evidence="3 4" key="1">
    <citation type="journal article" date="2013" name="ISME J.">
        <title>A metabolic model for members of the genus Tetrasphaera involved in enhanced biological phosphorus removal.</title>
        <authorList>
            <person name="Kristiansen R."/>
            <person name="Nguyen H.T.T."/>
            <person name="Saunders A.M."/>
            <person name="Nielsen J.L."/>
            <person name="Wimmer R."/>
            <person name="Le V.Q."/>
            <person name="McIlroy S.J."/>
            <person name="Petrovski S."/>
            <person name="Seviour R.J."/>
            <person name="Calteau A."/>
            <person name="Nielsen K.L."/>
            <person name="Nielsen P.H."/>
        </authorList>
    </citation>
    <scope>NUCLEOTIDE SEQUENCE [LARGE SCALE GENOMIC DNA]</scope>
    <source>
        <strain evidence="3 4">Ben 74</strain>
    </source>
</reference>
<dbReference type="Proteomes" id="UP000035720">
    <property type="component" value="Unassembled WGS sequence"/>
</dbReference>
<protein>
    <submittedName>
        <fullName evidence="3">Putative growth inhibitor PemK</fullName>
    </submittedName>
</protein>
<keyword evidence="2" id="KW-1277">Toxin-antitoxin system</keyword>
<dbReference type="STRING" id="1193518.BN13_150017"/>
<proteinExistence type="inferred from homology"/>
<evidence type="ECO:0000256" key="1">
    <source>
        <dbReference type="ARBA" id="ARBA00007521"/>
    </source>
</evidence>
<dbReference type="GO" id="GO:0003677">
    <property type="term" value="F:DNA binding"/>
    <property type="evidence" value="ECO:0007669"/>
    <property type="project" value="InterPro"/>
</dbReference>
<accession>A0A077M4G7</accession>
<dbReference type="PANTHER" id="PTHR33988:SF2">
    <property type="entry name" value="ENDORIBONUCLEASE MAZF"/>
    <property type="match status" value="1"/>
</dbReference>
<sequence length="99" mass="10807">MRPIHVVRLDKARPALILTRSSAIPYLTHVTVAPITSTIRGIVSEVPLSERNGLDHDSVASLDNVTTVPVSAIGRLIGFLEPEDEKTLTAVIERSFDLH</sequence>
<dbReference type="Gene3D" id="2.30.30.110">
    <property type="match status" value="1"/>
</dbReference>
<dbReference type="GO" id="GO:0004521">
    <property type="term" value="F:RNA endonuclease activity"/>
    <property type="evidence" value="ECO:0007669"/>
    <property type="project" value="TreeGrafter"/>
</dbReference>
<dbReference type="OrthoDB" id="5419693at2"/>
<organism evidence="3 4">
    <name type="scientific">Nostocoides jenkinsii Ben 74</name>
    <dbReference type="NCBI Taxonomy" id="1193518"/>
    <lineage>
        <taxon>Bacteria</taxon>
        <taxon>Bacillati</taxon>
        <taxon>Actinomycetota</taxon>
        <taxon>Actinomycetes</taxon>
        <taxon>Micrococcales</taxon>
        <taxon>Intrasporangiaceae</taxon>
        <taxon>Nostocoides</taxon>
    </lineage>
</organism>
<dbReference type="InterPro" id="IPR011067">
    <property type="entry name" value="Plasmid_toxin/cell-grow_inhib"/>
</dbReference>
<dbReference type="EMBL" id="CAJC01000057">
    <property type="protein sequence ID" value="CCI52156.1"/>
    <property type="molecule type" value="Genomic_DNA"/>
</dbReference>
<dbReference type="PANTHER" id="PTHR33988">
    <property type="entry name" value="ENDORIBONUCLEASE MAZF-RELATED"/>
    <property type="match status" value="1"/>
</dbReference>
<comment type="caution">
    <text evidence="3">The sequence shown here is derived from an EMBL/GenBank/DDBJ whole genome shotgun (WGS) entry which is preliminary data.</text>
</comment>
<evidence type="ECO:0000313" key="4">
    <source>
        <dbReference type="Proteomes" id="UP000035720"/>
    </source>
</evidence>
<keyword evidence="4" id="KW-1185">Reference proteome</keyword>
<evidence type="ECO:0000313" key="3">
    <source>
        <dbReference type="EMBL" id="CCI52156.1"/>
    </source>
</evidence>
<dbReference type="AlphaFoldDB" id="A0A077M4G7"/>
<evidence type="ECO:0000256" key="2">
    <source>
        <dbReference type="ARBA" id="ARBA00022649"/>
    </source>
</evidence>
<name>A0A077M4G7_9MICO</name>
<dbReference type="GO" id="GO:0006402">
    <property type="term" value="P:mRNA catabolic process"/>
    <property type="evidence" value="ECO:0007669"/>
    <property type="project" value="TreeGrafter"/>
</dbReference>